<organism evidence="2 3">
    <name type="scientific">Chitinophaga pinensis</name>
    <dbReference type="NCBI Taxonomy" id="79329"/>
    <lineage>
        <taxon>Bacteria</taxon>
        <taxon>Pseudomonadati</taxon>
        <taxon>Bacteroidota</taxon>
        <taxon>Chitinophagia</taxon>
        <taxon>Chitinophagales</taxon>
        <taxon>Chitinophagaceae</taxon>
        <taxon>Chitinophaga</taxon>
    </lineage>
</organism>
<dbReference type="Pfam" id="PF20050">
    <property type="entry name" value="DUF6452"/>
    <property type="match status" value="1"/>
</dbReference>
<dbReference type="AlphaFoldDB" id="A0A5C6LNG2"/>
<evidence type="ECO:0000313" key="3">
    <source>
        <dbReference type="Proteomes" id="UP000318815"/>
    </source>
</evidence>
<accession>A0A5C6LNG2</accession>
<sequence length="159" mass="17955">MKYISGIIAILLLSVFAACEDETKTCDSTLLSDLGMNFKKDTLQGFLVKDTIWPKVTLYAIGNDSVLINRQPRSSAFMPLDPLHDTCRFYLQLDSIAIPDTLTFRYKRVPSFVSPGCGFATFFSLDTVITTYNTIDSIHINNREVNSSNDTHISLYFIY</sequence>
<reference evidence="2 3" key="1">
    <citation type="submission" date="2019-08" db="EMBL/GenBank/DDBJ databases">
        <title>Whole genome sequencing of chitin degrading bacteria Chitinophaga pinensis YS16.</title>
        <authorList>
            <person name="Singh R.P."/>
            <person name="Manchanda G."/>
            <person name="Maurya I.K."/>
            <person name="Joshi N.K."/>
            <person name="Srivastava A.K."/>
        </authorList>
    </citation>
    <scope>NUCLEOTIDE SEQUENCE [LARGE SCALE GENOMIC DNA]</scope>
    <source>
        <strain evidence="2 3">YS-16</strain>
    </source>
</reference>
<gene>
    <name evidence="2" type="ORF">FEF09_18330</name>
</gene>
<feature type="signal peptide" evidence="1">
    <location>
        <begin position="1"/>
        <end position="17"/>
    </location>
</feature>
<keyword evidence="3" id="KW-1185">Reference proteome</keyword>
<dbReference type="InterPro" id="IPR045607">
    <property type="entry name" value="DUF6452"/>
</dbReference>
<evidence type="ECO:0000313" key="2">
    <source>
        <dbReference type="EMBL" id="TWV99014.1"/>
    </source>
</evidence>
<feature type="chain" id="PRO_5022937449" evidence="1">
    <location>
        <begin position="18"/>
        <end position="159"/>
    </location>
</feature>
<dbReference type="RefSeq" id="WP_146306458.1">
    <property type="nucleotide sequence ID" value="NZ_VOHS01000019.1"/>
</dbReference>
<dbReference type="EMBL" id="VOHS01000019">
    <property type="protein sequence ID" value="TWV99014.1"/>
    <property type="molecule type" value="Genomic_DNA"/>
</dbReference>
<dbReference type="OrthoDB" id="663527at2"/>
<comment type="caution">
    <text evidence="2">The sequence shown here is derived from an EMBL/GenBank/DDBJ whole genome shotgun (WGS) entry which is preliminary data.</text>
</comment>
<keyword evidence="1" id="KW-0732">Signal</keyword>
<protein>
    <submittedName>
        <fullName evidence="2">Uncharacterized protein</fullName>
    </submittedName>
</protein>
<dbReference type="Proteomes" id="UP000318815">
    <property type="component" value="Unassembled WGS sequence"/>
</dbReference>
<proteinExistence type="predicted"/>
<evidence type="ECO:0000256" key="1">
    <source>
        <dbReference type="SAM" id="SignalP"/>
    </source>
</evidence>
<dbReference type="PROSITE" id="PS51257">
    <property type="entry name" value="PROKAR_LIPOPROTEIN"/>
    <property type="match status" value="1"/>
</dbReference>
<name>A0A5C6LNG2_9BACT</name>